<accession>A0A4V6BIY3</accession>
<keyword evidence="2" id="KW-1185">Reference proteome</keyword>
<evidence type="ECO:0000313" key="2">
    <source>
        <dbReference type="Proteomes" id="UP000304900"/>
    </source>
</evidence>
<dbReference type="RefSeq" id="WP_137339778.1">
    <property type="nucleotide sequence ID" value="NZ_BSQH01000007.1"/>
</dbReference>
<evidence type="ECO:0000313" key="1">
    <source>
        <dbReference type="EMBL" id="TKT92233.1"/>
    </source>
</evidence>
<sequence>MMTFNRTCPFRGIQVNAAPPQANSFCEFPLTTPLFTIEIAYGFFYDKILGLDSATASNGIGPSFW</sequence>
<proteinExistence type="predicted"/>
<name>A0A4V6BIY3_9BACT</name>
<dbReference type="EMBL" id="SZVO01000004">
    <property type="protein sequence ID" value="TKT92233.1"/>
    <property type="molecule type" value="Genomic_DNA"/>
</dbReference>
<dbReference type="AlphaFoldDB" id="A0A4V6BIY3"/>
<reference evidence="1 2" key="1">
    <citation type="submission" date="2019-05" db="EMBL/GenBank/DDBJ databases">
        <title>Dyadobacter AR-3-8 sp. nov., isolated from arctic soil.</title>
        <authorList>
            <person name="Chaudhary D.K."/>
        </authorList>
    </citation>
    <scope>NUCLEOTIDE SEQUENCE [LARGE SCALE GENOMIC DNA]</scope>
    <source>
        <strain evidence="1 2">AR-3-8</strain>
    </source>
</reference>
<comment type="caution">
    <text evidence="1">The sequence shown here is derived from an EMBL/GenBank/DDBJ whole genome shotgun (WGS) entry which is preliminary data.</text>
</comment>
<dbReference type="Proteomes" id="UP000304900">
    <property type="component" value="Unassembled WGS sequence"/>
</dbReference>
<protein>
    <submittedName>
        <fullName evidence="1">Uncharacterized protein</fullName>
    </submittedName>
</protein>
<gene>
    <name evidence="1" type="ORF">FDK13_09620</name>
</gene>
<organism evidence="1 2">
    <name type="scientific">Dyadobacter frigoris</name>
    <dbReference type="NCBI Taxonomy" id="2576211"/>
    <lineage>
        <taxon>Bacteria</taxon>
        <taxon>Pseudomonadati</taxon>
        <taxon>Bacteroidota</taxon>
        <taxon>Cytophagia</taxon>
        <taxon>Cytophagales</taxon>
        <taxon>Spirosomataceae</taxon>
        <taxon>Dyadobacter</taxon>
    </lineage>
</organism>